<evidence type="ECO:0000256" key="9">
    <source>
        <dbReference type="ARBA" id="ARBA00031636"/>
    </source>
</evidence>
<dbReference type="InterPro" id="IPR050222">
    <property type="entry name" value="MATE_MdtK"/>
</dbReference>
<accession>A0ABV6PFX3</accession>
<dbReference type="NCBIfam" id="TIGR00797">
    <property type="entry name" value="matE"/>
    <property type="match status" value="1"/>
</dbReference>
<evidence type="ECO:0000256" key="7">
    <source>
        <dbReference type="ARBA" id="ARBA00023065"/>
    </source>
</evidence>
<evidence type="ECO:0000313" key="11">
    <source>
        <dbReference type="EMBL" id="MFC0588726.1"/>
    </source>
</evidence>
<keyword evidence="6 10" id="KW-1133">Transmembrane helix</keyword>
<proteinExistence type="predicted"/>
<keyword evidence="8 10" id="KW-0472">Membrane</keyword>
<evidence type="ECO:0000256" key="10">
    <source>
        <dbReference type="SAM" id="Phobius"/>
    </source>
</evidence>
<dbReference type="EMBL" id="JBHLTL010000001">
    <property type="protein sequence ID" value="MFC0588726.1"/>
    <property type="molecule type" value="Genomic_DNA"/>
</dbReference>
<protein>
    <recommendedName>
        <fullName evidence="9">Multidrug-efflux transporter</fullName>
    </recommendedName>
</protein>
<keyword evidence="4" id="KW-1003">Cell membrane</keyword>
<feature type="transmembrane region" description="Helical" evidence="10">
    <location>
        <begin position="100"/>
        <end position="122"/>
    </location>
</feature>
<keyword evidence="12" id="KW-1185">Reference proteome</keyword>
<feature type="transmembrane region" description="Helical" evidence="10">
    <location>
        <begin position="134"/>
        <end position="153"/>
    </location>
</feature>
<dbReference type="PANTHER" id="PTHR43298">
    <property type="entry name" value="MULTIDRUG RESISTANCE PROTEIN NORM-RELATED"/>
    <property type="match status" value="1"/>
</dbReference>
<keyword evidence="5 10" id="KW-0812">Transmembrane</keyword>
<evidence type="ECO:0000256" key="8">
    <source>
        <dbReference type="ARBA" id="ARBA00023136"/>
    </source>
</evidence>
<dbReference type="InterPro" id="IPR048279">
    <property type="entry name" value="MdtK-like"/>
</dbReference>
<feature type="transmembrane region" description="Helical" evidence="10">
    <location>
        <begin position="320"/>
        <end position="342"/>
    </location>
</feature>
<dbReference type="PIRSF" id="PIRSF006603">
    <property type="entry name" value="DinF"/>
    <property type="match status" value="1"/>
</dbReference>
<feature type="transmembrane region" description="Helical" evidence="10">
    <location>
        <begin position="427"/>
        <end position="445"/>
    </location>
</feature>
<evidence type="ECO:0000256" key="2">
    <source>
        <dbReference type="ARBA" id="ARBA00022448"/>
    </source>
</evidence>
<keyword evidence="7" id="KW-0406">Ion transport</keyword>
<dbReference type="RefSeq" id="WP_379480217.1">
    <property type="nucleotide sequence ID" value="NZ_JBHLTL010000001.1"/>
</dbReference>
<evidence type="ECO:0000256" key="1">
    <source>
        <dbReference type="ARBA" id="ARBA00004429"/>
    </source>
</evidence>
<dbReference type="PANTHER" id="PTHR43298:SF2">
    <property type="entry name" value="FMN_FAD EXPORTER YEEO-RELATED"/>
    <property type="match status" value="1"/>
</dbReference>
<feature type="transmembrane region" description="Helical" evidence="10">
    <location>
        <begin position="165"/>
        <end position="188"/>
    </location>
</feature>
<feature type="transmembrane region" description="Helical" evidence="10">
    <location>
        <begin position="57"/>
        <end position="79"/>
    </location>
</feature>
<reference evidence="11 12" key="1">
    <citation type="submission" date="2024-09" db="EMBL/GenBank/DDBJ databases">
        <authorList>
            <person name="Sun Q."/>
            <person name="Mori K."/>
        </authorList>
    </citation>
    <scope>NUCLEOTIDE SEQUENCE [LARGE SCALE GENOMIC DNA]</scope>
    <source>
        <strain evidence="11 12">NCAIM B.02537</strain>
    </source>
</reference>
<feature type="transmembrane region" description="Helical" evidence="10">
    <location>
        <begin position="248"/>
        <end position="271"/>
    </location>
</feature>
<feature type="transmembrane region" description="Helical" evidence="10">
    <location>
        <begin position="362"/>
        <end position="379"/>
    </location>
</feature>
<evidence type="ECO:0000256" key="5">
    <source>
        <dbReference type="ARBA" id="ARBA00022692"/>
    </source>
</evidence>
<organism evidence="11 12">
    <name type="scientific">Novosphingobium aquiterrae</name>
    <dbReference type="NCBI Taxonomy" id="624388"/>
    <lineage>
        <taxon>Bacteria</taxon>
        <taxon>Pseudomonadati</taxon>
        <taxon>Pseudomonadota</taxon>
        <taxon>Alphaproteobacteria</taxon>
        <taxon>Sphingomonadales</taxon>
        <taxon>Sphingomonadaceae</taxon>
        <taxon>Novosphingobium</taxon>
    </lineage>
</organism>
<keyword evidence="2" id="KW-0813">Transport</keyword>
<dbReference type="Proteomes" id="UP001589943">
    <property type="component" value="Unassembled WGS sequence"/>
</dbReference>
<dbReference type="Pfam" id="PF01554">
    <property type="entry name" value="MatE"/>
    <property type="match status" value="2"/>
</dbReference>
<feature type="transmembrane region" description="Helical" evidence="10">
    <location>
        <begin position="20"/>
        <end position="45"/>
    </location>
</feature>
<evidence type="ECO:0000256" key="4">
    <source>
        <dbReference type="ARBA" id="ARBA00022475"/>
    </source>
</evidence>
<evidence type="ECO:0000256" key="6">
    <source>
        <dbReference type="ARBA" id="ARBA00022989"/>
    </source>
</evidence>
<keyword evidence="3" id="KW-0050">Antiport</keyword>
<evidence type="ECO:0000256" key="3">
    <source>
        <dbReference type="ARBA" id="ARBA00022449"/>
    </source>
</evidence>
<name>A0ABV6PFX3_9SPHN</name>
<feature type="transmembrane region" description="Helical" evidence="10">
    <location>
        <begin position="283"/>
        <end position="308"/>
    </location>
</feature>
<comment type="subcellular location">
    <subcellularLocation>
        <location evidence="1">Cell inner membrane</location>
        <topology evidence="1">Multi-pass membrane protein</topology>
    </subcellularLocation>
</comment>
<comment type="caution">
    <text evidence="11">The sequence shown here is derived from an EMBL/GenBank/DDBJ whole genome shotgun (WGS) entry which is preliminary data.</text>
</comment>
<evidence type="ECO:0000313" key="12">
    <source>
        <dbReference type="Proteomes" id="UP001589943"/>
    </source>
</evidence>
<feature type="transmembrane region" description="Helical" evidence="10">
    <location>
        <begin position="200"/>
        <end position="221"/>
    </location>
</feature>
<gene>
    <name evidence="11" type="ORF">ACFFF7_04810</name>
</gene>
<sequence>MSDGPALTPWRTELRATLHLAAPLALANLLWMAIGTTDVIFVAMLGQQALAASSLAVTQYMLISWALTGLTGAVAPLVAAELGRRKHAVREVRRSVRMALWLALGTGMIGVALCSWGEALMLLTGQDPEISRRAGAFLAIIRWAIPAMVVSSVQRTFVAALGRPMLATAITAVAILVNALGNWVLIFGHFGLPAMGLEGSALASVITAFAMVAAYAVVIAADRRLRRYRLLGNWWRPEWQRLREMLRIGLPIACIIIAEGGFFSSAAYLMGRIGAAQLAAHTVALQIAALAFQVPFGVGQAATIRVGYHYGAGDREGVRLAGLAALWTAFAFSFVGAGIMLLFPRHVLALYVDVADPANAQLIALAVQYLAVAALFQLFDGIQAVGAGALRGLQDTRMPMAIALFGYWLPGFGLSLGLGLFTPLGGLGVWIGLAVGLVVVAVLLLHRWRRREALGLLPR</sequence>
<feature type="transmembrane region" description="Helical" evidence="10">
    <location>
        <begin position="400"/>
        <end position="421"/>
    </location>
</feature>
<dbReference type="CDD" id="cd13131">
    <property type="entry name" value="MATE_NorM_like"/>
    <property type="match status" value="1"/>
</dbReference>
<dbReference type="InterPro" id="IPR002528">
    <property type="entry name" value="MATE_fam"/>
</dbReference>